<proteinExistence type="predicted"/>
<accession>A0A2W5W0N0</accession>
<dbReference type="InterPro" id="IPR017943">
    <property type="entry name" value="Bactericidal_perm-incr_a/b_dom"/>
</dbReference>
<reference evidence="2 3" key="1">
    <citation type="submission" date="2017-08" db="EMBL/GenBank/DDBJ databases">
        <title>Infants hospitalized years apart are colonized by the same room-sourced microbial strains.</title>
        <authorList>
            <person name="Brooks B."/>
            <person name="Olm M.R."/>
            <person name="Firek B.A."/>
            <person name="Baker R."/>
            <person name="Thomas B.C."/>
            <person name="Morowitz M.J."/>
            <person name="Banfield J.F."/>
        </authorList>
    </citation>
    <scope>NUCLEOTIDE SEQUENCE [LARGE SCALE GENOMIC DNA]</scope>
    <source>
        <strain evidence="2">S2_003_000_R2_14</strain>
    </source>
</reference>
<protein>
    <submittedName>
        <fullName evidence="2">Uncharacterized protein</fullName>
    </submittedName>
</protein>
<keyword evidence="1" id="KW-0472">Membrane</keyword>
<comment type="caution">
    <text evidence="2">The sequence shown here is derived from an EMBL/GenBank/DDBJ whole genome shotgun (WGS) entry which is preliminary data.</text>
</comment>
<dbReference type="SUPFAM" id="SSF55394">
    <property type="entry name" value="Bactericidal permeability-increasing protein, BPI"/>
    <property type="match status" value="1"/>
</dbReference>
<keyword evidence="1" id="KW-1133">Transmembrane helix</keyword>
<feature type="transmembrane region" description="Helical" evidence="1">
    <location>
        <begin position="851"/>
        <end position="874"/>
    </location>
</feature>
<gene>
    <name evidence="2" type="ORF">DI536_05645</name>
</gene>
<keyword evidence="1" id="KW-0812">Transmembrane</keyword>
<dbReference type="Proteomes" id="UP000249061">
    <property type="component" value="Unassembled WGS sequence"/>
</dbReference>
<evidence type="ECO:0000313" key="2">
    <source>
        <dbReference type="EMBL" id="PZR16641.1"/>
    </source>
</evidence>
<dbReference type="GO" id="GO:0008289">
    <property type="term" value="F:lipid binding"/>
    <property type="evidence" value="ECO:0007669"/>
    <property type="project" value="InterPro"/>
</dbReference>
<dbReference type="Gene3D" id="3.15.20.10">
    <property type="entry name" value="Bactericidal permeability-increasing protein, domain 2"/>
    <property type="match status" value="1"/>
</dbReference>
<dbReference type="EMBL" id="QFQP01000003">
    <property type="protein sequence ID" value="PZR16641.1"/>
    <property type="molecule type" value="Genomic_DNA"/>
</dbReference>
<dbReference type="AlphaFoldDB" id="A0A2W5W0N0"/>
<name>A0A2W5W0N0_9BACT</name>
<sequence length="879" mass="91974">MHLSSSTRHARRASFMFVALLVGLGCGGTGSGCAGLTPYPAGARYTGPKNDNAVNIRLSPQGINYLNTNWRTLVDLFAPGQTLQVPVACMTQNVSVIGDIVIADQGKGNCGGESCGRMDGKCVTATTANDYDTPANVQVQLTGFSLTPRSPDTLDATVQLSINTGNLYVDTADRSHGACTWLSAVKCAISFDSSRGSHAANRIVASVKFTIDMRFDKLLSFEVGSFSGTQICGSSGAPSEPQCISPGDLDFDGQNTCGDVYCGVADWDPVKNLVLGLISAPLQDQIKNAVAGQSCAACQTTADCAPRSDGQAPAVACVDNVCMAGAKCAPRFLGVEGKFNLASVLGSFGAPADAELELSLAAGATAEVNSGLNFGTRVGIQPATVSSCVPAQAAPPMTSVTFPDFDAEATAGSGYHVGLGISSNFLNNTFWAAHQAGALCLNLSTENVGLINSGLFSTFLPSLGKLVTRDGKDAPMMVVLRPARAPTVVVGEGTYDPVTKKPIKPLLLLTLPDVSVDFYALIDDRQARLFTLTADISLPLSLIFEGCDSVTPALGDVRMLIGNIRTANSEILAEDPQVLADLVPAVIGLAEPALASGLSGFSLPALGNFKLKVNETKGLGRIAGSEAFNHLGIFATLKGAMDACAIDAPQLAVSMKRVVMPAAADMKLTGHRELPWPQAVLDVRATGKEGSPEYSFKIDKGLWTDFMPAANGELVVTHSRFLLQGAHTISVRTRVAEDPRGISSPREIPFLVDWDAPRLTLIADVAADRINVIARDAVSQDKLEFAYQVGDGPQSAFGAEREIKLSAVEPQGGVTVFARDEYGNVGQATWKAPVVALRPDVVNEVENTNGALPQGGCSTAGGFGFGLIALVGLLRRRKK</sequence>
<evidence type="ECO:0000256" key="1">
    <source>
        <dbReference type="SAM" id="Phobius"/>
    </source>
</evidence>
<evidence type="ECO:0000313" key="3">
    <source>
        <dbReference type="Proteomes" id="UP000249061"/>
    </source>
</evidence>
<organism evidence="2 3">
    <name type="scientific">Archangium gephyra</name>
    <dbReference type="NCBI Taxonomy" id="48"/>
    <lineage>
        <taxon>Bacteria</taxon>
        <taxon>Pseudomonadati</taxon>
        <taxon>Myxococcota</taxon>
        <taxon>Myxococcia</taxon>
        <taxon>Myxococcales</taxon>
        <taxon>Cystobacterineae</taxon>
        <taxon>Archangiaceae</taxon>
        <taxon>Archangium</taxon>
    </lineage>
</organism>